<evidence type="ECO:0000259" key="8">
    <source>
        <dbReference type="PROSITE" id="PS50893"/>
    </source>
</evidence>
<keyword evidence="1" id="KW-0813">Transport</keyword>
<dbReference type="AlphaFoldDB" id="A0A9E8ZFA1"/>
<dbReference type="InterPro" id="IPR012693">
    <property type="entry name" value="ABC_transpr_PhnC"/>
</dbReference>
<keyword evidence="5" id="KW-0918">Phosphonate transport</keyword>
<dbReference type="InterPro" id="IPR003593">
    <property type="entry name" value="AAA+_ATPase"/>
</dbReference>
<gene>
    <name evidence="9" type="ORF">OXH18_23775</name>
</gene>
<sequence length="257" mass="28610">MYPSTSPVLELKQVSHRFDRISALHHLNLQIRSGERVALIGSSGAGKSTLLKLLNGTLLPTQGEVWALGYPLSQLSGSKRRRVQRQIGTIYQQFHLVDNLAVIHNVNAGHLGTWPFWKAALSLLYPLEVETAAKALHRVGIPEKLYERTDRLSGGQQQRVAIARVLVQNPAIILADEPVASLDPERSREIMALLQSLVQDLRRTLIISLHSVELAQIYCDRIIGLRHGQIMFDVPAAQLTTAMIDDLYRLKSPESPA</sequence>
<dbReference type="Gene3D" id="3.40.50.300">
    <property type="entry name" value="P-loop containing nucleotide triphosphate hydrolases"/>
    <property type="match status" value="1"/>
</dbReference>
<dbReference type="CDD" id="cd03256">
    <property type="entry name" value="ABC_PhnC_transporter"/>
    <property type="match status" value="1"/>
</dbReference>
<dbReference type="InterPro" id="IPR003439">
    <property type="entry name" value="ABC_transporter-like_ATP-bd"/>
</dbReference>
<evidence type="ECO:0000256" key="6">
    <source>
        <dbReference type="ARBA" id="ARBA00022967"/>
    </source>
</evidence>
<dbReference type="SMART" id="SM00382">
    <property type="entry name" value="AAA"/>
    <property type="match status" value="1"/>
</dbReference>
<feature type="domain" description="ABC transporter" evidence="8">
    <location>
        <begin position="9"/>
        <end position="252"/>
    </location>
</feature>
<dbReference type="GO" id="GO:0005524">
    <property type="term" value="F:ATP binding"/>
    <property type="evidence" value="ECO:0007669"/>
    <property type="project" value="UniProtKB-KW"/>
</dbReference>
<dbReference type="Pfam" id="PF00005">
    <property type="entry name" value="ABC_tran"/>
    <property type="match status" value="1"/>
</dbReference>
<evidence type="ECO:0000256" key="7">
    <source>
        <dbReference type="ARBA" id="ARBA00023136"/>
    </source>
</evidence>
<dbReference type="PANTHER" id="PTHR43166:SF6">
    <property type="entry name" value="PHOSPHONATES IMPORT ATP-BINDING PROTEIN PHNC"/>
    <property type="match status" value="1"/>
</dbReference>
<keyword evidence="2" id="KW-1003">Cell membrane</keyword>
<dbReference type="InterPro" id="IPR017871">
    <property type="entry name" value="ABC_transporter-like_CS"/>
</dbReference>
<dbReference type="PANTHER" id="PTHR43166">
    <property type="entry name" value="AMINO ACID IMPORT ATP-BINDING PROTEIN"/>
    <property type="match status" value="1"/>
</dbReference>
<evidence type="ECO:0000256" key="3">
    <source>
        <dbReference type="ARBA" id="ARBA00022741"/>
    </source>
</evidence>
<dbReference type="EMBL" id="CP113797">
    <property type="protein sequence ID" value="WAL60150.1"/>
    <property type="molecule type" value="Genomic_DNA"/>
</dbReference>
<keyword evidence="4 9" id="KW-0067">ATP-binding</keyword>
<keyword evidence="6" id="KW-1278">Translocase</keyword>
<dbReference type="KEGG" id="tsin:OXH18_23775"/>
<evidence type="ECO:0000313" key="10">
    <source>
        <dbReference type="Proteomes" id="UP001163152"/>
    </source>
</evidence>
<accession>A0A9E8ZFA1</accession>
<name>A0A9E8ZFA1_9CYAN</name>
<dbReference type="GO" id="GO:0016887">
    <property type="term" value="F:ATP hydrolysis activity"/>
    <property type="evidence" value="ECO:0007669"/>
    <property type="project" value="InterPro"/>
</dbReference>
<dbReference type="PROSITE" id="PS50893">
    <property type="entry name" value="ABC_TRANSPORTER_2"/>
    <property type="match status" value="1"/>
</dbReference>
<evidence type="ECO:0000313" key="9">
    <source>
        <dbReference type="EMBL" id="WAL60150.1"/>
    </source>
</evidence>
<evidence type="ECO:0000256" key="5">
    <source>
        <dbReference type="ARBA" id="ARBA00022885"/>
    </source>
</evidence>
<keyword evidence="3" id="KW-0547">Nucleotide-binding</keyword>
<keyword evidence="7" id="KW-0472">Membrane</keyword>
<evidence type="ECO:0000256" key="2">
    <source>
        <dbReference type="ARBA" id="ARBA00022475"/>
    </source>
</evidence>
<dbReference type="SUPFAM" id="SSF52540">
    <property type="entry name" value="P-loop containing nucleoside triphosphate hydrolases"/>
    <property type="match status" value="1"/>
</dbReference>
<dbReference type="GO" id="GO:0016020">
    <property type="term" value="C:membrane"/>
    <property type="evidence" value="ECO:0007669"/>
    <property type="project" value="InterPro"/>
</dbReference>
<protein>
    <submittedName>
        <fullName evidence="9">Phosphonate ABC transporter ATP-binding protein</fullName>
    </submittedName>
</protein>
<dbReference type="GO" id="GO:0015416">
    <property type="term" value="F:ABC-type phosphonate transporter activity"/>
    <property type="evidence" value="ECO:0007669"/>
    <property type="project" value="InterPro"/>
</dbReference>
<dbReference type="InterPro" id="IPR050086">
    <property type="entry name" value="MetN_ABC_transporter-like"/>
</dbReference>
<evidence type="ECO:0000256" key="1">
    <source>
        <dbReference type="ARBA" id="ARBA00022448"/>
    </source>
</evidence>
<dbReference type="InterPro" id="IPR027417">
    <property type="entry name" value="P-loop_NTPase"/>
</dbReference>
<keyword evidence="10" id="KW-1185">Reference proteome</keyword>
<dbReference type="Proteomes" id="UP001163152">
    <property type="component" value="Chromosome"/>
</dbReference>
<dbReference type="PROSITE" id="PS00211">
    <property type="entry name" value="ABC_TRANSPORTER_1"/>
    <property type="match status" value="1"/>
</dbReference>
<organism evidence="9 10">
    <name type="scientific">Thermocoleostomius sinensis A174</name>
    <dbReference type="NCBI Taxonomy" id="2016057"/>
    <lineage>
        <taxon>Bacteria</taxon>
        <taxon>Bacillati</taxon>
        <taxon>Cyanobacteriota</taxon>
        <taxon>Cyanophyceae</taxon>
        <taxon>Oculatellales</taxon>
        <taxon>Oculatellaceae</taxon>
        <taxon>Thermocoleostomius</taxon>
    </lineage>
</organism>
<proteinExistence type="predicted"/>
<reference evidence="9" key="1">
    <citation type="submission" date="2022-12" db="EMBL/GenBank/DDBJ databases">
        <title>Polyphasic identification of a Novel Hot-Spring Cyanobacterium Ocullathermofonsia sinensis gen nov. sp. nov. and Genomic Insights on its Adaptations to the Thermal Habitat.</title>
        <authorList>
            <person name="Daroch M."/>
            <person name="Tang J."/>
            <person name="Jiang Y."/>
        </authorList>
    </citation>
    <scope>NUCLEOTIDE SEQUENCE</scope>
    <source>
        <strain evidence="9">PKUAC-SCTA174</strain>
    </source>
</reference>
<dbReference type="RefSeq" id="WP_268610002.1">
    <property type="nucleotide sequence ID" value="NZ_CP113797.1"/>
</dbReference>
<evidence type="ECO:0000256" key="4">
    <source>
        <dbReference type="ARBA" id="ARBA00022840"/>
    </source>
</evidence>